<dbReference type="OMA" id="RAFRRMW"/>
<feature type="transmembrane region" description="Helical" evidence="2">
    <location>
        <begin position="63"/>
        <end position="85"/>
    </location>
</feature>
<evidence type="ECO:0000256" key="2">
    <source>
        <dbReference type="SAM" id="Phobius"/>
    </source>
</evidence>
<accession>C1EDK7</accession>
<feature type="transmembrane region" description="Helical" evidence="2">
    <location>
        <begin position="150"/>
        <end position="169"/>
    </location>
</feature>
<keyword evidence="4" id="KW-1185">Reference proteome</keyword>
<feature type="transmembrane region" description="Helical" evidence="2">
    <location>
        <begin position="248"/>
        <end position="267"/>
    </location>
</feature>
<sequence length="325" mass="34581">MSARAPTLAARPRPSAPGAGPRRRADVVAAVGYRPSSTPVTYVERAVTPREAWRRMWTRADRYHVHGISGAAFTLLGGYVLAAWAKRDLGALGVIDDHGASANAVRDALEAHGGAPEFWALASLSLALAGVCALSGTPLGTKRGWRKVELSVRSTLFQLVLTWQALRLGPGGESLAGLDEFAWQIALAPFAWQCVTSAYIIAFTDDDKRSAMLVLIGTWLFGAQVFPAASVIAGGAGGVASLALARPGLVTVWTHSLLGLVWLLNWSTLGASMRARRVIDDAGYRASFLLRPSAAWIALFALDVAAYHPFASIWEYFATAGGARL</sequence>
<feature type="transmembrane region" description="Helical" evidence="2">
    <location>
        <begin position="288"/>
        <end position="307"/>
    </location>
</feature>
<protein>
    <submittedName>
        <fullName evidence="3">Uncharacterized protein</fullName>
    </submittedName>
</protein>
<name>C1EDK7_MICCC</name>
<dbReference type="GeneID" id="8247545"/>
<feature type="transmembrane region" description="Helical" evidence="2">
    <location>
        <begin position="118"/>
        <end position="138"/>
    </location>
</feature>
<feature type="transmembrane region" description="Helical" evidence="2">
    <location>
        <begin position="213"/>
        <end position="236"/>
    </location>
</feature>
<keyword evidence="2" id="KW-0812">Transmembrane</keyword>
<keyword evidence="2" id="KW-0472">Membrane</keyword>
<reference evidence="3 4" key="1">
    <citation type="journal article" date="2009" name="Science">
        <title>Green evolution and dynamic adaptations revealed by genomes of the marine picoeukaryotes Micromonas.</title>
        <authorList>
            <person name="Worden A.Z."/>
            <person name="Lee J.H."/>
            <person name="Mock T."/>
            <person name="Rouze P."/>
            <person name="Simmons M.P."/>
            <person name="Aerts A.L."/>
            <person name="Allen A.E."/>
            <person name="Cuvelier M.L."/>
            <person name="Derelle E."/>
            <person name="Everett M.V."/>
            <person name="Foulon E."/>
            <person name="Grimwood J."/>
            <person name="Gundlach H."/>
            <person name="Henrissat B."/>
            <person name="Napoli C."/>
            <person name="McDonald S.M."/>
            <person name="Parker M.S."/>
            <person name="Rombauts S."/>
            <person name="Salamov A."/>
            <person name="Von Dassow P."/>
            <person name="Badger J.H."/>
            <person name="Coutinho P.M."/>
            <person name="Demir E."/>
            <person name="Dubchak I."/>
            <person name="Gentemann C."/>
            <person name="Eikrem W."/>
            <person name="Gready J.E."/>
            <person name="John U."/>
            <person name="Lanier W."/>
            <person name="Lindquist E.A."/>
            <person name="Lucas S."/>
            <person name="Mayer K.F."/>
            <person name="Moreau H."/>
            <person name="Not F."/>
            <person name="Otillar R."/>
            <person name="Panaud O."/>
            <person name="Pangilinan J."/>
            <person name="Paulsen I."/>
            <person name="Piegu B."/>
            <person name="Poliakov A."/>
            <person name="Robbens S."/>
            <person name="Schmutz J."/>
            <person name="Toulza E."/>
            <person name="Wyss T."/>
            <person name="Zelensky A."/>
            <person name="Zhou K."/>
            <person name="Armbrust E.V."/>
            <person name="Bhattacharya D."/>
            <person name="Goodenough U.W."/>
            <person name="Van de Peer Y."/>
            <person name="Grigoriev I.V."/>
        </authorList>
    </citation>
    <scope>NUCLEOTIDE SEQUENCE [LARGE SCALE GENOMIC DNA]</scope>
    <source>
        <strain evidence="4">RCC299 / NOUM17</strain>
    </source>
</reference>
<dbReference type="EMBL" id="CP001330">
    <property type="protein sequence ID" value="ACO66074.1"/>
    <property type="molecule type" value="Genomic_DNA"/>
</dbReference>
<gene>
    <name evidence="3" type="ORF">MICPUN_62305</name>
</gene>
<feature type="transmembrane region" description="Helical" evidence="2">
    <location>
        <begin position="181"/>
        <end position="201"/>
    </location>
</feature>
<dbReference type="RefSeq" id="XP_002504816.1">
    <property type="nucleotide sequence ID" value="XM_002504770.1"/>
</dbReference>
<evidence type="ECO:0000313" key="4">
    <source>
        <dbReference type="Proteomes" id="UP000002009"/>
    </source>
</evidence>
<dbReference type="AlphaFoldDB" id="C1EDK7"/>
<evidence type="ECO:0000256" key="1">
    <source>
        <dbReference type="SAM" id="MobiDB-lite"/>
    </source>
</evidence>
<dbReference type="InParanoid" id="C1EDK7"/>
<keyword evidence="2" id="KW-1133">Transmembrane helix</keyword>
<evidence type="ECO:0000313" key="3">
    <source>
        <dbReference type="EMBL" id="ACO66074.1"/>
    </source>
</evidence>
<organism evidence="3 4">
    <name type="scientific">Micromonas commoda (strain RCC299 / NOUM17 / CCMP2709)</name>
    <name type="common">Picoplanktonic green alga</name>
    <dbReference type="NCBI Taxonomy" id="296587"/>
    <lineage>
        <taxon>Eukaryota</taxon>
        <taxon>Viridiplantae</taxon>
        <taxon>Chlorophyta</taxon>
        <taxon>Mamiellophyceae</taxon>
        <taxon>Mamiellales</taxon>
        <taxon>Mamiellaceae</taxon>
        <taxon>Micromonas</taxon>
    </lineage>
</organism>
<dbReference type="Proteomes" id="UP000002009">
    <property type="component" value="Chromosome 11"/>
</dbReference>
<dbReference type="OrthoDB" id="202590at2759"/>
<dbReference type="KEGG" id="mis:MICPUN_62305"/>
<proteinExistence type="predicted"/>
<feature type="region of interest" description="Disordered" evidence="1">
    <location>
        <begin position="1"/>
        <end position="22"/>
    </location>
</feature>
<feature type="compositionally biased region" description="Low complexity" evidence="1">
    <location>
        <begin position="1"/>
        <end position="20"/>
    </location>
</feature>